<organism evidence="2 3">
    <name type="scientific">Chitinophaga dinghuensis</name>
    <dbReference type="NCBI Taxonomy" id="1539050"/>
    <lineage>
        <taxon>Bacteria</taxon>
        <taxon>Pseudomonadati</taxon>
        <taxon>Bacteroidota</taxon>
        <taxon>Chitinophagia</taxon>
        <taxon>Chitinophagales</taxon>
        <taxon>Chitinophagaceae</taxon>
        <taxon>Chitinophaga</taxon>
    </lineage>
</organism>
<dbReference type="RefSeq" id="WP_111593226.1">
    <property type="nucleotide sequence ID" value="NZ_QLMA01000005.1"/>
</dbReference>
<feature type="domain" description="Hemerythrin-like" evidence="1">
    <location>
        <begin position="56"/>
        <end position="188"/>
    </location>
</feature>
<proteinExistence type="predicted"/>
<reference evidence="2 3" key="1">
    <citation type="submission" date="2018-06" db="EMBL/GenBank/DDBJ databases">
        <title>Genomic Encyclopedia of Archaeal and Bacterial Type Strains, Phase II (KMG-II): from individual species to whole genera.</title>
        <authorList>
            <person name="Goeker M."/>
        </authorList>
    </citation>
    <scope>NUCLEOTIDE SEQUENCE [LARGE SCALE GENOMIC DNA]</scope>
    <source>
        <strain evidence="2 3">DSM 29821</strain>
    </source>
</reference>
<dbReference type="CDD" id="cd12108">
    <property type="entry name" value="Hr-like"/>
    <property type="match status" value="1"/>
</dbReference>
<evidence type="ECO:0000313" key="3">
    <source>
        <dbReference type="Proteomes" id="UP000249819"/>
    </source>
</evidence>
<evidence type="ECO:0000313" key="2">
    <source>
        <dbReference type="EMBL" id="RAJ80220.1"/>
    </source>
</evidence>
<name>A0A327VYE9_9BACT</name>
<dbReference type="Gene3D" id="1.20.120.520">
    <property type="entry name" value="nmb1532 protein domain like"/>
    <property type="match status" value="1"/>
</dbReference>
<dbReference type="GO" id="GO:0005886">
    <property type="term" value="C:plasma membrane"/>
    <property type="evidence" value="ECO:0007669"/>
    <property type="project" value="TreeGrafter"/>
</dbReference>
<dbReference type="InterPro" id="IPR012312">
    <property type="entry name" value="Hemerythrin-like"/>
</dbReference>
<keyword evidence="3" id="KW-1185">Reference proteome</keyword>
<comment type="caution">
    <text evidence="2">The sequence shown here is derived from an EMBL/GenBank/DDBJ whole genome shotgun (WGS) entry which is preliminary data.</text>
</comment>
<gene>
    <name evidence="2" type="ORF">CLV59_105328</name>
</gene>
<evidence type="ECO:0000259" key="1">
    <source>
        <dbReference type="Pfam" id="PF01814"/>
    </source>
</evidence>
<accession>A0A327VYE9</accession>
<dbReference type="EMBL" id="QLMA01000005">
    <property type="protein sequence ID" value="RAJ80220.1"/>
    <property type="molecule type" value="Genomic_DNA"/>
</dbReference>
<dbReference type="AlphaFoldDB" id="A0A327VYE9"/>
<dbReference type="Pfam" id="PF01814">
    <property type="entry name" value="Hemerythrin"/>
    <property type="match status" value="1"/>
</dbReference>
<dbReference type="PANTHER" id="PTHR39966">
    <property type="entry name" value="BLL2471 PROTEIN-RELATED"/>
    <property type="match status" value="1"/>
</dbReference>
<dbReference type="OrthoDB" id="2083283at2"/>
<sequence>MNTHINGEQGSVSRHSRRNFIENGLKITVVSGVLGIGLLPGCKDKEKDEDEISPPEDLMREHGILNRVLLVYDHFLQMLASNEQINPQFLTDSASIIRNFIEEYHEKQEEDFLFPRFEKAHQLTDLVAVLKTQHQQGRIITDQILLLGKQPQLASASDQQKLNSLLTSFIHMYRPHEAREDTVLFPALRGIVSKHEFDSLGEDFEKREHQLFGEGGFEIFVEKVAKVEQQLGIYDLAQFTPKL</sequence>
<dbReference type="PANTHER" id="PTHR39966:SF1">
    <property type="entry name" value="HEMERYTHRIN-LIKE DOMAIN-CONTAINING PROTEIN"/>
    <property type="match status" value="1"/>
</dbReference>
<protein>
    <submittedName>
        <fullName evidence="2">Hemerythrin-like domain-containing protein</fullName>
    </submittedName>
</protein>
<dbReference type="Proteomes" id="UP000249819">
    <property type="component" value="Unassembled WGS sequence"/>
</dbReference>